<gene>
    <name evidence="1" type="ORF">DH17_14390</name>
</gene>
<reference evidence="1 2" key="1">
    <citation type="submission" date="2014-03" db="EMBL/GenBank/DDBJ databases">
        <title>Genome sequence of the diesel-degrader and plant-growth promoter Acinetobacter oleivorans PF-1 isolated from the roots of poplar tree.</title>
        <authorList>
            <person name="Gkorezis P."/>
            <person name="van Hamme J."/>
            <person name="Rineau F."/>
            <person name="Vangronsveld J."/>
            <person name="Francetti A."/>
        </authorList>
    </citation>
    <scope>NUCLEOTIDE SEQUENCE [LARGE SCALE GENOMIC DNA]</scope>
    <source>
        <strain evidence="1 2">PF1</strain>
    </source>
</reference>
<dbReference type="AlphaFoldDB" id="A0A0B2UFP2"/>
<evidence type="ECO:0000313" key="1">
    <source>
        <dbReference type="EMBL" id="KHN67832.1"/>
    </source>
</evidence>
<dbReference type="InterPro" id="IPR029016">
    <property type="entry name" value="GAF-like_dom_sf"/>
</dbReference>
<dbReference type="Gene3D" id="3.30.450.40">
    <property type="match status" value="1"/>
</dbReference>
<organism evidence="1 2">
    <name type="scientific">Acinetobacter oleivorans</name>
    <dbReference type="NCBI Taxonomy" id="1148157"/>
    <lineage>
        <taxon>Bacteria</taxon>
        <taxon>Pseudomonadati</taxon>
        <taxon>Pseudomonadota</taxon>
        <taxon>Gammaproteobacteria</taxon>
        <taxon>Moraxellales</taxon>
        <taxon>Moraxellaceae</taxon>
        <taxon>Acinetobacter</taxon>
    </lineage>
</organism>
<accession>A0A0B2UFP2</accession>
<proteinExistence type="predicted"/>
<sequence length="84" mass="9530">MAFNFIDCLAHSEASNYINYLNCTKNTPVLLQQERIGVIDFDAQGQAVAVLNCMSQTNRVQEDYLVQQILPLLRNTANELRNVI</sequence>
<comment type="caution">
    <text evidence="1">The sequence shown here is derived from an EMBL/GenBank/DDBJ whole genome shotgun (WGS) entry which is preliminary data.</text>
</comment>
<dbReference type="EMBL" id="JHQK01000004">
    <property type="protein sequence ID" value="KHN67832.1"/>
    <property type="molecule type" value="Genomic_DNA"/>
</dbReference>
<name>A0A0B2UFP2_9GAMM</name>
<protein>
    <submittedName>
        <fullName evidence="1">Uncharacterized protein</fullName>
    </submittedName>
</protein>
<dbReference type="Proteomes" id="UP000031012">
    <property type="component" value="Unassembled WGS sequence"/>
</dbReference>
<evidence type="ECO:0000313" key="2">
    <source>
        <dbReference type="Proteomes" id="UP000031012"/>
    </source>
</evidence>